<dbReference type="InterPro" id="IPR036396">
    <property type="entry name" value="Cyt_P450_sf"/>
</dbReference>
<evidence type="ECO:0000313" key="7">
    <source>
        <dbReference type="Proteomes" id="UP001480595"/>
    </source>
</evidence>
<protein>
    <recommendedName>
        <fullName evidence="8">Cytochrome P450</fullName>
    </recommendedName>
</protein>
<evidence type="ECO:0000313" key="6">
    <source>
        <dbReference type="EMBL" id="KAK8043802.1"/>
    </source>
</evidence>
<organism evidence="6 7">
    <name type="scientific">Apiospora phragmitis</name>
    <dbReference type="NCBI Taxonomy" id="2905665"/>
    <lineage>
        <taxon>Eukaryota</taxon>
        <taxon>Fungi</taxon>
        <taxon>Dikarya</taxon>
        <taxon>Ascomycota</taxon>
        <taxon>Pezizomycotina</taxon>
        <taxon>Sordariomycetes</taxon>
        <taxon>Xylariomycetidae</taxon>
        <taxon>Amphisphaeriales</taxon>
        <taxon>Apiosporaceae</taxon>
        <taxon>Apiospora</taxon>
    </lineage>
</organism>
<sequence length="496" mass="56068">MLYEIVYALVGLVGLAYSLDYALDLRYDAREPKRLPSRIPLIGHLLGIVKYGTAYYNQTSERTADEIYTLDCVALKIYVSRSRRLIPIIQKASKTLSFRPFVKVVAREMAGNSEEACDLFDGSFVDEYSQVVKSALLPGTHQDDQNLRMAHSVISLVDDLVNGGKGKTIGLLEWTQHLIVEATSCGFFGVEHPFKDPEVERAFWRWQLYLRSQMASVDFFGKANQEREVVNKAIIEYCRKLKDDTSKVVLDRQRVLKVAGMTFEDAAKQETLFCVAMFGNTTPTLYWFIWELFSRPSLLEEVRRELEEHAITRDKANQGEHVLDIAALKTRCPLMLSVFQETQRIHHVHANIRKVTADTFIDNGRYLLRKGNYLQMAGSPIHYSEEIWGPTQAGSKEASFVPQPSAFMAWGTPPHLCPARQFAATEVMLTVALLAVECDIFPNGGQWKSPTLRYNDVAAILSPGKEFELQVKPRRGAGKWDVKMGMGKTQVNILSG</sequence>
<dbReference type="GeneID" id="92097112"/>
<keyword evidence="3" id="KW-0479">Metal-binding</keyword>
<comment type="similarity">
    <text evidence="2">Belongs to the cytochrome P450 family.</text>
</comment>
<evidence type="ECO:0000256" key="2">
    <source>
        <dbReference type="ARBA" id="ARBA00010617"/>
    </source>
</evidence>
<evidence type="ECO:0000256" key="3">
    <source>
        <dbReference type="ARBA" id="ARBA00022723"/>
    </source>
</evidence>
<dbReference type="SUPFAM" id="SSF48264">
    <property type="entry name" value="Cytochrome P450"/>
    <property type="match status" value="1"/>
</dbReference>
<dbReference type="Proteomes" id="UP001480595">
    <property type="component" value="Unassembled WGS sequence"/>
</dbReference>
<dbReference type="CDD" id="cd11040">
    <property type="entry name" value="CYP7_CYP8-like"/>
    <property type="match status" value="1"/>
</dbReference>
<dbReference type="Pfam" id="PF00067">
    <property type="entry name" value="p450"/>
    <property type="match status" value="1"/>
</dbReference>
<evidence type="ECO:0000256" key="1">
    <source>
        <dbReference type="ARBA" id="ARBA00001971"/>
    </source>
</evidence>
<comment type="caution">
    <text evidence="6">The sequence shown here is derived from an EMBL/GenBank/DDBJ whole genome shotgun (WGS) entry which is preliminary data.</text>
</comment>
<gene>
    <name evidence="6" type="ORF">PG994_012640</name>
</gene>
<dbReference type="PRINTS" id="PR00465">
    <property type="entry name" value="EP450IV"/>
</dbReference>
<dbReference type="PANTHER" id="PTHR47582">
    <property type="entry name" value="P450, PUTATIVE (EUROFUNG)-RELATED"/>
    <property type="match status" value="1"/>
</dbReference>
<evidence type="ECO:0000256" key="5">
    <source>
        <dbReference type="ARBA" id="ARBA00023033"/>
    </source>
</evidence>
<dbReference type="InterPro" id="IPR053007">
    <property type="entry name" value="CYP450_monoxygenase_sec-met"/>
</dbReference>
<keyword evidence="5" id="KW-0503">Monooxygenase</keyword>
<proteinExistence type="inferred from homology"/>
<dbReference type="EMBL" id="JAQQWL010000012">
    <property type="protein sequence ID" value="KAK8043802.1"/>
    <property type="molecule type" value="Genomic_DNA"/>
</dbReference>
<dbReference type="PANTHER" id="PTHR47582:SF1">
    <property type="entry name" value="P450, PUTATIVE (EUROFUNG)-RELATED"/>
    <property type="match status" value="1"/>
</dbReference>
<evidence type="ECO:0008006" key="8">
    <source>
        <dbReference type="Google" id="ProtNLM"/>
    </source>
</evidence>
<comment type="cofactor">
    <cofactor evidence="1">
        <name>heme</name>
        <dbReference type="ChEBI" id="CHEBI:30413"/>
    </cofactor>
</comment>
<dbReference type="InterPro" id="IPR001128">
    <property type="entry name" value="Cyt_P450"/>
</dbReference>
<name>A0ABR1TB11_9PEZI</name>
<evidence type="ECO:0000256" key="4">
    <source>
        <dbReference type="ARBA" id="ARBA00023004"/>
    </source>
</evidence>
<dbReference type="InterPro" id="IPR002403">
    <property type="entry name" value="Cyt_P450_E_grp-IV"/>
</dbReference>
<dbReference type="RefSeq" id="XP_066710197.1">
    <property type="nucleotide sequence ID" value="XM_066864049.1"/>
</dbReference>
<dbReference type="Gene3D" id="1.10.630.10">
    <property type="entry name" value="Cytochrome P450"/>
    <property type="match status" value="1"/>
</dbReference>
<keyword evidence="5" id="KW-0560">Oxidoreductase</keyword>
<accession>A0ABR1TB11</accession>
<reference evidence="6 7" key="1">
    <citation type="submission" date="2023-01" db="EMBL/GenBank/DDBJ databases">
        <title>Analysis of 21 Apiospora genomes using comparative genomics revels a genus with tremendous synthesis potential of carbohydrate active enzymes and secondary metabolites.</title>
        <authorList>
            <person name="Sorensen T."/>
        </authorList>
    </citation>
    <scope>NUCLEOTIDE SEQUENCE [LARGE SCALE GENOMIC DNA]</scope>
    <source>
        <strain evidence="6 7">CBS 135458</strain>
    </source>
</reference>
<keyword evidence="7" id="KW-1185">Reference proteome</keyword>
<keyword evidence="4" id="KW-0408">Iron</keyword>